<evidence type="ECO:0000313" key="3">
    <source>
        <dbReference type="WBParaSite" id="nRc.2.0.1.t00575-RA"/>
    </source>
</evidence>
<name>A0A915HG00_ROMCU</name>
<dbReference type="AlphaFoldDB" id="A0A915HG00"/>
<reference evidence="3" key="1">
    <citation type="submission" date="2022-11" db="UniProtKB">
        <authorList>
            <consortium name="WormBaseParasite"/>
        </authorList>
    </citation>
    <scope>IDENTIFICATION</scope>
</reference>
<evidence type="ECO:0000256" key="1">
    <source>
        <dbReference type="SAM" id="MobiDB-lite"/>
    </source>
</evidence>
<dbReference type="Proteomes" id="UP000887565">
    <property type="component" value="Unplaced"/>
</dbReference>
<proteinExistence type="predicted"/>
<accession>A0A915HG00</accession>
<keyword evidence="2" id="KW-1185">Reference proteome</keyword>
<protein>
    <submittedName>
        <fullName evidence="3">Uncharacterized protein</fullName>
    </submittedName>
</protein>
<feature type="region of interest" description="Disordered" evidence="1">
    <location>
        <begin position="1"/>
        <end position="24"/>
    </location>
</feature>
<sequence length="61" mass="6498">PLPHHLVEIPIRRRPNASGTRASVGPFALNRASTDSRNYALGATNAEANAAAPAVNFHYMS</sequence>
<feature type="compositionally biased region" description="Basic and acidic residues" evidence="1">
    <location>
        <begin position="1"/>
        <end position="11"/>
    </location>
</feature>
<dbReference type="WBParaSite" id="nRc.2.0.1.t00575-RA">
    <property type="protein sequence ID" value="nRc.2.0.1.t00575-RA"/>
    <property type="gene ID" value="nRc.2.0.1.g00575"/>
</dbReference>
<organism evidence="2 3">
    <name type="scientific">Romanomermis culicivorax</name>
    <name type="common">Nematode worm</name>
    <dbReference type="NCBI Taxonomy" id="13658"/>
    <lineage>
        <taxon>Eukaryota</taxon>
        <taxon>Metazoa</taxon>
        <taxon>Ecdysozoa</taxon>
        <taxon>Nematoda</taxon>
        <taxon>Enoplea</taxon>
        <taxon>Dorylaimia</taxon>
        <taxon>Mermithida</taxon>
        <taxon>Mermithoidea</taxon>
        <taxon>Mermithidae</taxon>
        <taxon>Romanomermis</taxon>
    </lineage>
</organism>
<evidence type="ECO:0000313" key="2">
    <source>
        <dbReference type="Proteomes" id="UP000887565"/>
    </source>
</evidence>